<dbReference type="InterPro" id="IPR019194">
    <property type="entry name" value="Tscrpt_elong_fac_Eaf_N"/>
</dbReference>
<comment type="caution">
    <text evidence="8">The sequence shown here is derived from an EMBL/GenBank/DDBJ whole genome shotgun (WGS) entry which is preliminary data.</text>
</comment>
<feature type="domain" description="Transcription elongation factor Eaf N-terminal" evidence="7">
    <location>
        <begin position="19"/>
        <end position="118"/>
    </location>
</feature>
<evidence type="ECO:0000313" key="9">
    <source>
        <dbReference type="Proteomes" id="UP000823674"/>
    </source>
</evidence>
<reference evidence="8 9" key="1">
    <citation type="submission" date="2021-03" db="EMBL/GenBank/DDBJ databases">
        <authorList>
            <person name="King G.J."/>
            <person name="Bancroft I."/>
            <person name="Baten A."/>
            <person name="Bloomfield J."/>
            <person name="Borpatragohain P."/>
            <person name="He Z."/>
            <person name="Irish N."/>
            <person name="Irwin J."/>
            <person name="Liu K."/>
            <person name="Mauleon R.P."/>
            <person name="Moore J."/>
            <person name="Morris R."/>
            <person name="Ostergaard L."/>
            <person name="Wang B."/>
            <person name="Wells R."/>
        </authorList>
    </citation>
    <scope>NUCLEOTIDE SEQUENCE [LARGE SCALE GENOMIC DNA]</scope>
    <source>
        <strain evidence="8">R-o-18</strain>
        <tissue evidence="8">Leaf</tissue>
    </source>
</reference>
<evidence type="ECO:0000256" key="6">
    <source>
        <dbReference type="SAM" id="MobiDB-lite"/>
    </source>
</evidence>
<keyword evidence="5" id="KW-0325">Glycoprotein</keyword>
<evidence type="ECO:0000256" key="4">
    <source>
        <dbReference type="ARBA" id="ARBA00023136"/>
    </source>
</evidence>
<accession>A0ABQ7L2F9</accession>
<dbReference type="EMBL" id="JADBGQ010000009">
    <property type="protein sequence ID" value="KAG5380799.1"/>
    <property type="molecule type" value="Genomic_DNA"/>
</dbReference>
<evidence type="ECO:0000313" key="8">
    <source>
        <dbReference type="EMBL" id="KAG5380799.1"/>
    </source>
</evidence>
<evidence type="ECO:0000256" key="5">
    <source>
        <dbReference type="ARBA" id="ARBA00023180"/>
    </source>
</evidence>
<organism evidence="8 9">
    <name type="scientific">Brassica rapa subsp. trilocularis</name>
    <dbReference type="NCBI Taxonomy" id="1813537"/>
    <lineage>
        <taxon>Eukaryota</taxon>
        <taxon>Viridiplantae</taxon>
        <taxon>Streptophyta</taxon>
        <taxon>Embryophyta</taxon>
        <taxon>Tracheophyta</taxon>
        <taxon>Spermatophyta</taxon>
        <taxon>Magnoliopsida</taxon>
        <taxon>eudicotyledons</taxon>
        <taxon>Gunneridae</taxon>
        <taxon>Pentapetalae</taxon>
        <taxon>rosids</taxon>
        <taxon>malvids</taxon>
        <taxon>Brassicales</taxon>
        <taxon>Brassicaceae</taxon>
        <taxon>Brassiceae</taxon>
        <taxon>Brassica</taxon>
    </lineage>
</organism>
<evidence type="ECO:0000259" key="7">
    <source>
        <dbReference type="Pfam" id="PF09816"/>
    </source>
</evidence>
<dbReference type="PANTHER" id="PTHR45719">
    <property type="entry name" value="GLYCOSYLTRANSFERASE"/>
    <property type="match status" value="1"/>
</dbReference>
<evidence type="ECO:0000256" key="3">
    <source>
        <dbReference type="ARBA" id="ARBA00022679"/>
    </source>
</evidence>
<feature type="region of interest" description="Disordered" evidence="6">
    <location>
        <begin position="51"/>
        <end position="83"/>
    </location>
</feature>
<feature type="compositionally biased region" description="Low complexity" evidence="6">
    <location>
        <begin position="121"/>
        <end position="135"/>
    </location>
</feature>
<dbReference type="InterPro" id="IPR003406">
    <property type="entry name" value="Glyco_trans_14"/>
</dbReference>
<dbReference type="Pfam" id="PF02485">
    <property type="entry name" value="Branch"/>
    <property type="match status" value="1"/>
</dbReference>
<dbReference type="Pfam" id="PF09816">
    <property type="entry name" value="EAF"/>
    <property type="match status" value="1"/>
</dbReference>
<evidence type="ECO:0000256" key="2">
    <source>
        <dbReference type="ARBA" id="ARBA00022676"/>
    </source>
</evidence>
<name>A0ABQ7L2F9_BRACM</name>
<sequence>MSNHSRDEPSTAPKTDQWYDLVLGSSAKDDSSHKFCTLRYEFKPASIDKKRSGTLHKKKDNRVSVEFQNNQPGKPKVTFEGSSEDYKDNDAVLFFDGEKFRLERLHRAVKQLRHLRTPGESAAAAAGSSSQSAVAPPVEHRVSPPVGRAAKSPHVNRSLHPDMPVEVERIEIGKRENSAEPAIPRNNTPSISPVDDVKNEDGEEEHHEIDLVDIFGSFTPEKDNAEKDNADIGGEYEENLNKQLSITEEEIADVDDDSGGEGEKVFLSVFLLLLLYSLSAFTSKPFPSPIRHGPHHPPAFAYYITGGCGDGDRIFRLLLAVYHPRNLYLLHLGAEATEAERLSLLSRLKTVPAVSAFGNVDVLGKVDRLSDNGASKTASTLHAVSILLKLGRSWNWFIELSALDYPLITQDDLSHVFASVNRSINFIDHTSDLSWKESQRIKPIVVDPALYLARRTQLFTATEKRSPWIVLSRSFLEYCIFGWDNLPRTLLMYFNNVILSEECYFHTVICNSPEFSNTTVNGDLRYMIWDSPPKMEPHFLSVSDYDTMAQSGAAFARQFKKDDPVLDMVDREILKRGRYRVTPGAWCARSHSSWWTDPCSEWGDVNVVKGGPQAKKLDETVTNFLDDLSSETNQCK</sequence>
<evidence type="ECO:0000256" key="1">
    <source>
        <dbReference type="ARBA" id="ARBA00004606"/>
    </source>
</evidence>
<comment type="subcellular location">
    <subcellularLocation>
        <location evidence="1">Membrane</location>
        <topology evidence="1">Single-pass type II membrane protein</topology>
    </subcellularLocation>
</comment>
<gene>
    <name evidence="8" type="primary">A07p044510.1_BraROA</name>
    <name evidence="8" type="ORF">IGI04_028641</name>
</gene>
<feature type="region of interest" description="Disordered" evidence="6">
    <location>
        <begin position="119"/>
        <end position="161"/>
    </location>
</feature>
<keyword evidence="3" id="KW-0808">Transferase</keyword>
<feature type="region of interest" description="Disordered" evidence="6">
    <location>
        <begin position="175"/>
        <end position="198"/>
    </location>
</feature>
<dbReference type="PANTHER" id="PTHR45719:SF14">
    <property type="entry name" value="BETA-GLUCURONOSYLTRANSFERASE GLCAT14A"/>
    <property type="match status" value="1"/>
</dbReference>
<keyword evidence="4" id="KW-0472">Membrane</keyword>
<dbReference type="InterPro" id="IPR044610">
    <property type="entry name" value="GLCAT14A/B/C"/>
</dbReference>
<proteinExistence type="predicted"/>
<dbReference type="Proteomes" id="UP000823674">
    <property type="component" value="Chromosome A07"/>
</dbReference>
<keyword evidence="9" id="KW-1185">Reference proteome</keyword>
<protein>
    <recommendedName>
        <fullName evidence="7">Transcription elongation factor Eaf N-terminal domain-containing protein</fullName>
    </recommendedName>
</protein>
<keyword evidence="2" id="KW-0328">Glycosyltransferase</keyword>